<sequence length="125" mass="14080">MTSDQQASKRPAGYAEIASRFSQFIRRVSQPQVYGLLLHFTLDRNIASETPVPFEVLDGMTYETKEVHTAAGKTDRSGWSKRQAMFILHIFADGVQHIKPIIIFCGDRCAYTCNTQLTPQLETSP</sequence>
<evidence type="ECO:0000313" key="1">
    <source>
        <dbReference type="EMBL" id="KAG5932795.1"/>
    </source>
</evidence>
<protein>
    <submittedName>
        <fullName evidence="1">Uncharacterized protein</fullName>
    </submittedName>
</protein>
<dbReference type="OrthoDB" id="5149061at2759"/>
<evidence type="ECO:0000313" key="2">
    <source>
        <dbReference type="Proteomes" id="UP000706124"/>
    </source>
</evidence>
<reference evidence="1 2" key="1">
    <citation type="journal article" date="2020" name="bioRxiv">
        <title>Whole genome comparisons of ergot fungi reveals the divergence and evolution of species within the genus Claviceps are the result of varying mechanisms driving genome evolution and host range expansion.</title>
        <authorList>
            <person name="Wyka S.A."/>
            <person name="Mondo S.J."/>
            <person name="Liu M."/>
            <person name="Dettman J."/>
            <person name="Nalam V."/>
            <person name="Broders K.D."/>
        </authorList>
    </citation>
    <scope>NUCLEOTIDE SEQUENCE [LARGE SCALE GENOMIC DNA]</scope>
    <source>
        <strain evidence="1 2">CCC 1485</strain>
    </source>
</reference>
<name>A0A9P7M877_9HYPO</name>
<dbReference type="EMBL" id="SRPO01000422">
    <property type="protein sequence ID" value="KAG5932795.1"/>
    <property type="molecule type" value="Genomic_DNA"/>
</dbReference>
<gene>
    <name evidence="1" type="ORF">E4U60_004988</name>
</gene>
<proteinExistence type="predicted"/>
<keyword evidence="2" id="KW-1185">Reference proteome</keyword>
<accession>A0A9P7M877</accession>
<dbReference type="AlphaFoldDB" id="A0A9P7M877"/>
<comment type="caution">
    <text evidence="1">The sequence shown here is derived from an EMBL/GenBank/DDBJ whole genome shotgun (WGS) entry which is preliminary data.</text>
</comment>
<organism evidence="1 2">
    <name type="scientific">Claviceps pazoutovae</name>
    <dbReference type="NCBI Taxonomy" id="1649127"/>
    <lineage>
        <taxon>Eukaryota</taxon>
        <taxon>Fungi</taxon>
        <taxon>Dikarya</taxon>
        <taxon>Ascomycota</taxon>
        <taxon>Pezizomycotina</taxon>
        <taxon>Sordariomycetes</taxon>
        <taxon>Hypocreomycetidae</taxon>
        <taxon>Hypocreales</taxon>
        <taxon>Clavicipitaceae</taxon>
        <taxon>Claviceps</taxon>
    </lineage>
</organism>
<dbReference type="Proteomes" id="UP000706124">
    <property type="component" value="Unassembled WGS sequence"/>
</dbReference>